<keyword evidence="3" id="KW-0804">Transcription</keyword>
<evidence type="ECO:0000256" key="1">
    <source>
        <dbReference type="ARBA" id="ARBA00023015"/>
    </source>
</evidence>
<evidence type="ECO:0000313" key="5">
    <source>
        <dbReference type="EMBL" id="KAB2684394.1"/>
    </source>
</evidence>
<dbReference type="PROSITE" id="PS50987">
    <property type="entry name" value="HTH_ARSR_2"/>
    <property type="match status" value="1"/>
</dbReference>
<evidence type="ECO:0000256" key="3">
    <source>
        <dbReference type="ARBA" id="ARBA00023163"/>
    </source>
</evidence>
<dbReference type="GO" id="GO:0003700">
    <property type="term" value="F:DNA-binding transcription factor activity"/>
    <property type="evidence" value="ECO:0007669"/>
    <property type="project" value="InterPro"/>
</dbReference>
<dbReference type="PANTHER" id="PTHR43132:SF6">
    <property type="entry name" value="HTH-TYPE TRANSCRIPTIONAL REPRESSOR CZRA"/>
    <property type="match status" value="1"/>
</dbReference>
<dbReference type="SMART" id="SM00418">
    <property type="entry name" value="HTH_ARSR"/>
    <property type="match status" value="1"/>
</dbReference>
<protein>
    <submittedName>
        <fullName evidence="5">Winged helix-turn-helix transcriptional regulator</fullName>
    </submittedName>
</protein>
<keyword evidence="2" id="KW-0238">DNA-binding</keyword>
<dbReference type="Gene3D" id="1.10.10.10">
    <property type="entry name" value="Winged helix-like DNA-binding domain superfamily/Winged helix DNA-binding domain"/>
    <property type="match status" value="1"/>
</dbReference>
<evidence type="ECO:0000259" key="4">
    <source>
        <dbReference type="PROSITE" id="PS50987"/>
    </source>
</evidence>
<organism evidence="5 6">
    <name type="scientific">Brucella tritici</name>
    <dbReference type="NCBI Taxonomy" id="94626"/>
    <lineage>
        <taxon>Bacteria</taxon>
        <taxon>Pseudomonadati</taxon>
        <taxon>Pseudomonadota</taxon>
        <taxon>Alphaproteobacteria</taxon>
        <taxon>Hyphomicrobiales</taxon>
        <taxon>Brucellaceae</taxon>
        <taxon>Brucella/Ochrobactrum group</taxon>
        <taxon>Brucella</taxon>
    </lineage>
</organism>
<dbReference type="AlphaFoldDB" id="A0A6L3YMX6"/>
<dbReference type="RefSeq" id="WP_151652048.1">
    <property type="nucleotide sequence ID" value="NZ_WBVX01000013.1"/>
</dbReference>
<dbReference type="InterPro" id="IPR051011">
    <property type="entry name" value="Metal_resp_trans_reg"/>
</dbReference>
<dbReference type="GO" id="GO:0003677">
    <property type="term" value="F:DNA binding"/>
    <property type="evidence" value="ECO:0007669"/>
    <property type="project" value="UniProtKB-KW"/>
</dbReference>
<gene>
    <name evidence="5" type="ORF">F9L08_13980</name>
</gene>
<comment type="caution">
    <text evidence="5">The sequence shown here is derived from an EMBL/GenBank/DDBJ whole genome shotgun (WGS) entry which is preliminary data.</text>
</comment>
<evidence type="ECO:0000256" key="2">
    <source>
        <dbReference type="ARBA" id="ARBA00023125"/>
    </source>
</evidence>
<dbReference type="PRINTS" id="PR00778">
    <property type="entry name" value="HTHARSR"/>
</dbReference>
<dbReference type="Proteomes" id="UP000481643">
    <property type="component" value="Unassembled WGS sequence"/>
</dbReference>
<feature type="domain" description="HTH arsR-type" evidence="4">
    <location>
        <begin position="5"/>
        <end position="99"/>
    </location>
</feature>
<sequence>MTAHQHPSDILWVAETFRLLGDPSRLKILLYCEHRPRSVTDISVALQLSQSLVSHHLRLLKTARLVTGVRYARRMLYQVSDRHIGDVLHDMLVHAREGDRSDEHNPTSFDR</sequence>
<dbReference type="SUPFAM" id="SSF46785">
    <property type="entry name" value="Winged helix' DNA-binding domain"/>
    <property type="match status" value="1"/>
</dbReference>
<dbReference type="EMBL" id="WBVX01000013">
    <property type="protein sequence ID" value="KAB2684394.1"/>
    <property type="molecule type" value="Genomic_DNA"/>
</dbReference>
<dbReference type="InterPro" id="IPR011991">
    <property type="entry name" value="ArsR-like_HTH"/>
</dbReference>
<dbReference type="InterPro" id="IPR001845">
    <property type="entry name" value="HTH_ArsR_DNA-bd_dom"/>
</dbReference>
<keyword evidence="1" id="KW-0805">Transcription regulation</keyword>
<dbReference type="InterPro" id="IPR036390">
    <property type="entry name" value="WH_DNA-bd_sf"/>
</dbReference>
<proteinExistence type="predicted"/>
<dbReference type="CDD" id="cd00090">
    <property type="entry name" value="HTH_ARSR"/>
    <property type="match status" value="1"/>
</dbReference>
<dbReference type="Pfam" id="PF01022">
    <property type="entry name" value="HTH_5"/>
    <property type="match status" value="1"/>
</dbReference>
<dbReference type="NCBIfam" id="NF033788">
    <property type="entry name" value="HTH_metalloreg"/>
    <property type="match status" value="1"/>
</dbReference>
<name>A0A6L3YMX6_9HYPH</name>
<evidence type="ECO:0000313" key="6">
    <source>
        <dbReference type="Proteomes" id="UP000481643"/>
    </source>
</evidence>
<dbReference type="PANTHER" id="PTHR43132">
    <property type="entry name" value="ARSENICAL RESISTANCE OPERON REPRESSOR ARSR-RELATED"/>
    <property type="match status" value="1"/>
</dbReference>
<accession>A0A6L3YMX6</accession>
<reference evidence="5 6" key="1">
    <citation type="submission" date="2019-09" db="EMBL/GenBank/DDBJ databases">
        <title>Taxonomic organization of the family Brucellaceae based on a phylogenomic approach.</title>
        <authorList>
            <person name="Leclercq S."/>
            <person name="Cloeckaert A."/>
            <person name="Zygmunt M.S."/>
        </authorList>
    </citation>
    <scope>NUCLEOTIDE SEQUENCE [LARGE SCALE GENOMIC DNA]</scope>
    <source>
        <strain evidence="5 6">WS1830</strain>
    </source>
</reference>
<dbReference type="InterPro" id="IPR036388">
    <property type="entry name" value="WH-like_DNA-bd_sf"/>
</dbReference>